<protein>
    <submittedName>
        <fullName evidence="2">Uncharacterized protein</fullName>
    </submittedName>
</protein>
<name>A0A849BQY3_9ACTN</name>
<reference evidence="2 3" key="1">
    <citation type="submission" date="2020-05" db="EMBL/GenBank/DDBJ databases">
        <title>MicrobeNet Type strains.</title>
        <authorList>
            <person name="Nicholson A.C."/>
        </authorList>
    </citation>
    <scope>NUCLEOTIDE SEQUENCE [LARGE SCALE GENOMIC DNA]</scope>
    <source>
        <strain evidence="2 3">JCM 14547</strain>
    </source>
</reference>
<dbReference type="EMBL" id="JABEMA010000136">
    <property type="protein sequence ID" value="NNH23407.1"/>
    <property type="molecule type" value="Genomic_DNA"/>
</dbReference>
<dbReference type="RefSeq" id="WP_171203223.1">
    <property type="nucleotide sequence ID" value="NZ_BAAANP010000006.1"/>
</dbReference>
<proteinExistence type="predicted"/>
<evidence type="ECO:0000313" key="3">
    <source>
        <dbReference type="Proteomes" id="UP000555552"/>
    </source>
</evidence>
<evidence type="ECO:0000313" key="2">
    <source>
        <dbReference type="EMBL" id="NNH23407.1"/>
    </source>
</evidence>
<gene>
    <name evidence="2" type="ORF">HLB09_09935</name>
</gene>
<comment type="caution">
    <text evidence="2">The sequence shown here is derived from an EMBL/GenBank/DDBJ whole genome shotgun (WGS) entry which is preliminary data.</text>
</comment>
<accession>A0A849BQY3</accession>
<sequence length="87" mass="9360">MSVELRYDGWVEKISPETAAEVRKAMGEARRDTTPRVLAIESEGGRRFLNLLVGPGIPIAVVTTPAGEPALPQSAPATGRSIRDMPF</sequence>
<dbReference type="Proteomes" id="UP000555552">
    <property type="component" value="Unassembled WGS sequence"/>
</dbReference>
<evidence type="ECO:0000256" key="1">
    <source>
        <dbReference type="SAM" id="MobiDB-lite"/>
    </source>
</evidence>
<dbReference type="AlphaFoldDB" id="A0A849BQY3"/>
<organism evidence="2 3">
    <name type="scientific">Pseudokineococcus marinus</name>
    <dbReference type="NCBI Taxonomy" id="351215"/>
    <lineage>
        <taxon>Bacteria</taxon>
        <taxon>Bacillati</taxon>
        <taxon>Actinomycetota</taxon>
        <taxon>Actinomycetes</taxon>
        <taxon>Kineosporiales</taxon>
        <taxon>Kineosporiaceae</taxon>
        <taxon>Pseudokineococcus</taxon>
    </lineage>
</organism>
<feature type="region of interest" description="Disordered" evidence="1">
    <location>
        <begin position="66"/>
        <end position="87"/>
    </location>
</feature>
<keyword evidence="3" id="KW-1185">Reference proteome</keyword>